<feature type="transmembrane region" description="Helical" evidence="1">
    <location>
        <begin position="202"/>
        <end position="219"/>
    </location>
</feature>
<feature type="transmembrane region" description="Helical" evidence="1">
    <location>
        <begin position="168"/>
        <end position="190"/>
    </location>
</feature>
<evidence type="ECO:0000256" key="1">
    <source>
        <dbReference type="SAM" id="Phobius"/>
    </source>
</evidence>
<evidence type="ECO:0000313" key="3">
    <source>
        <dbReference type="Proteomes" id="UP000650224"/>
    </source>
</evidence>
<evidence type="ECO:0000313" key="2">
    <source>
        <dbReference type="EMBL" id="MBD8029456.1"/>
    </source>
</evidence>
<dbReference type="EMBL" id="JACSPR010000002">
    <property type="protein sequence ID" value="MBD8029456.1"/>
    <property type="molecule type" value="Genomic_DNA"/>
</dbReference>
<dbReference type="Proteomes" id="UP000650224">
    <property type="component" value="Unassembled WGS sequence"/>
</dbReference>
<feature type="transmembrane region" description="Helical" evidence="1">
    <location>
        <begin position="71"/>
        <end position="92"/>
    </location>
</feature>
<dbReference type="Pfam" id="PF06197">
    <property type="entry name" value="DUF998"/>
    <property type="match status" value="1"/>
</dbReference>
<comment type="caution">
    <text evidence="2">The sequence shown here is derived from an EMBL/GenBank/DDBJ whole genome shotgun (WGS) entry which is preliminary data.</text>
</comment>
<protein>
    <submittedName>
        <fullName evidence="2">DUF998 domain-containing protein</fullName>
    </submittedName>
</protein>
<proteinExistence type="predicted"/>
<keyword evidence="1" id="KW-0472">Membrane</keyword>
<dbReference type="RefSeq" id="WP_191732689.1">
    <property type="nucleotide sequence ID" value="NZ_JACSPR010000002.1"/>
</dbReference>
<keyword evidence="3" id="KW-1185">Reference proteome</keyword>
<feature type="transmembrane region" description="Helical" evidence="1">
    <location>
        <begin position="104"/>
        <end position="122"/>
    </location>
</feature>
<accession>A0A8I0HD33</accession>
<sequence length="267" mass="29619">MVYRLSGLLLVVSAVVGLIGQVVAAVRWQGYYYPTEHLIGDLGVTGCVHLRDVFGPRYLCSPGHDWFNRGMLLAGALQVVAAVMLLFAGGRHTRRDSVAGRRRVGVLVAVAGMCLGTVGWYPREGMGGIHDIAGMAYAVTMWLAMMIAVQTTSHAVDRGLLPVLHGRYLNWTIVLLLVSIGGFVALVVLGPFTNLPGFFERVWFGTLSVWTVALGAALWRKPTWRQHEQRKWQRRSERDAHREEIDDALRKAVETLDNNQSNRADQT</sequence>
<dbReference type="AlphaFoldDB" id="A0A8I0HD33"/>
<keyword evidence="1" id="KW-1133">Transmembrane helix</keyword>
<reference evidence="2 3" key="1">
    <citation type="submission" date="2020-08" db="EMBL/GenBank/DDBJ databases">
        <title>A Genomic Blueprint of the Chicken Gut Microbiome.</title>
        <authorList>
            <person name="Gilroy R."/>
            <person name="Ravi A."/>
            <person name="Getino M."/>
            <person name="Pursley I."/>
            <person name="Horton D.L."/>
            <person name="Alikhan N.-F."/>
            <person name="Baker D."/>
            <person name="Gharbi K."/>
            <person name="Hall N."/>
            <person name="Watson M."/>
            <person name="Adriaenssens E.M."/>
            <person name="Foster-Nyarko E."/>
            <person name="Jarju S."/>
            <person name="Secka A."/>
            <person name="Antonio M."/>
            <person name="Oren A."/>
            <person name="Chaudhuri R."/>
            <person name="La Ragione R.M."/>
            <person name="Hildebrand F."/>
            <person name="Pallen M.J."/>
        </authorList>
    </citation>
    <scope>NUCLEOTIDE SEQUENCE [LARGE SCALE GENOMIC DNA]</scope>
    <source>
        <strain evidence="2 3">Sa1YVA5</strain>
    </source>
</reference>
<dbReference type="InterPro" id="IPR009339">
    <property type="entry name" value="DUF998"/>
</dbReference>
<organism evidence="2 3">
    <name type="scientific">Corynebacterium gallinarum</name>
    <dbReference type="NCBI Taxonomy" id="2762214"/>
    <lineage>
        <taxon>Bacteria</taxon>
        <taxon>Bacillati</taxon>
        <taxon>Actinomycetota</taxon>
        <taxon>Actinomycetes</taxon>
        <taxon>Mycobacteriales</taxon>
        <taxon>Corynebacteriaceae</taxon>
        <taxon>Corynebacterium</taxon>
    </lineage>
</organism>
<keyword evidence="1" id="KW-0812">Transmembrane</keyword>
<name>A0A8I0HD33_9CORY</name>
<feature type="transmembrane region" description="Helical" evidence="1">
    <location>
        <begin position="134"/>
        <end position="156"/>
    </location>
</feature>
<gene>
    <name evidence="2" type="ORF">H9627_03770</name>
</gene>